<comment type="caution">
    <text evidence="3">The sequence shown here is derived from an EMBL/GenBank/DDBJ whole genome shotgun (WGS) entry which is preliminary data.</text>
</comment>
<accession>A0A2P6MZW5</accession>
<feature type="region of interest" description="Disordered" evidence="1">
    <location>
        <begin position="243"/>
        <end position="273"/>
    </location>
</feature>
<proteinExistence type="predicted"/>
<evidence type="ECO:0000313" key="4">
    <source>
        <dbReference type="Proteomes" id="UP000241769"/>
    </source>
</evidence>
<protein>
    <recommendedName>
        <fullName evidence="2">ATPase AAA-type core domain-containing protein</fullName>
    </recommendedName>
</protein>
<dbReference type="STRING" id="1890364.A0A2P6MZW5"/>
<dbReference type="Gene3D" id="3.40.50.300">
    <property type="entry name" value="P-loop containing nucleotide triphosphate hydrolases"/>
    <property type="match status" value="1"/>
</dbReference>
<organism evidence="3 4">
    <name type="scientific">Planoprotostelium fungivorum</name>
    <dbReference type="NCBI Taxonomy" id="1890364"/>
    <lineage>
        <taxon>Eukaryota</taxon>
        <taxon>Amoebozoa</taxon>
        <taxon>Evosea</taxon>
        <taxon>Variosea</taxon>
        <taxon>Cavosteliida</taxon>
        <taxon>Cavosteliaceae</taxon>
        <taxon>Planoprotostelium</taxon>
    </lineage>
</organism>
<dbReference type="InterPro" id="IPR027417">
    <property type="entry name" value="P-loop_NTPase"/>
</dbReference>
<dbReference type="GO" id="GO:0003677">
    <property type="term" value="F:DNA binding"/>
    <property type="evidence" value="ECO:0007669"/>
    <property type="project" value="TreeGrafter"/>
</dbReference>
<dbReference type="AlphaFoldDB" id="A0A2P6MZW5"/>
<feature type="compositionally biased region" description="Basic and acidic residues" evidence="1">
    <location>
        <begin position="252"/>
        <end position="273"/>
    </location>
</feature>
<dbReference type="InParanoid" id="A0A2P6MZW5"/>
<dbReference type="EMBL" id="MDYQ01000272">
    <property type="protein sequence ID" value="PRP77251.1"/>
    <property type="molecule type" value="Genomic_DNA"/>
</dbReference>
<evidence type="ECO:0000256" key="1">
    <source>
        <dbReference type="SAM" id="MobiDB-lite"/>
    </source>
</evidence>
<dbReference type="GO" id="GO:0005524">
    <property type="term" value="F:ATP binding"/>
    <property type="evidence" value="ECO:0007669"/>
    <property type="project" value="InterPro"/>
</dbReference>
<dbReference type="GO" id="GO:0016887">
    <property type="term" value="F:ATP hydrolysis activity"/>
    <property type="evidence" value="ECO:0007669"/>
    <property type="project" value="InterPro"/>
</dbReference>
<dbReference type="InterPro" id="IPR003959">
    <property type="entry name" value="ATPase_AAA_core"/>
</dbReference>
<dbReference type="Pfam" id="PF00004">
    <property type="entry name" value="AAA"/>
    <property type="match status" value="1"/>
</dbReference>
<evidence type="ECO:0000259" key="2">
    <source>
        <dbReference type="Pfam" id="PF00004"/>
    </source>
</evidence>
<reference evidence="3 4" key="1">
    <citation type="journal article" date="2018" name="Genome Biol. Evol.">
        <title>Multiple Roots of Fruiting Body Formation in Amoebozoa.</title>
        <authorList>
            <person name="Hillmann F."/>
            <person name="Forbes G."/>
            <person name="Novohradska S."/>
            <person name="Ferling I."/>
            <person name="Riege K."/>
            <person name="Groth M."/>
            <person name="Westermann M."/>
            <person name="Marz M."/>
            <person name="Spaller T."/>
            <person name="Winckler T."/>
            <person name="Schaap P."/>
            <person name="Glockner G."/>
        </authorList>
    </citation>
    <scope>NUCLEOTIDE SEQUENCE [LARGE SCALE GENOMIC DNA]</scope>
    <source>
        <strain evidence="3 4">Jena</strain>
    </source>
</reference>
<dbReference type="Proteomes" id="UP000241769">
    <property type="component" value="Unassembled WGS sequence"/>
</dbReference>
<keyword evidence="4" id="KW-1185">Reference proteome</keyword>
<dbReference type="PANTHER" id="PTHR23389:SF13">
    <property type="entry name" value="AAA+ ATPASE DOMAIN-CONTAINING PROTEIN"/>
    <property type="match status" value="1"/>
</dbReference>
<feature type="domain" description="ATPase AAA-type core" evidence="2">
    <location>
        <begin position="199"/>
        <end position="315"/>
    </location>
</feature>
<dbReference type="PANTHER" id="PTHR23389">
    <property type="entry name" value="CHROMOSOME TRANSMISSION FIDELITY FACTOR 18"/>
    <property type="match status" value="1"/>
</dbReference>
<name>A0A2P6MZW5_9EUKA</name>
<dbReference type="GO" id="GO:0005634">
    <property type="term" value="C:nucleus"/>
    <property type="evidence" value="ECO:0007669"/>
    <property type="project" value="TreeGrafter"/>
</dbReference>
<dbReference type="SUPFAM" id="SSF52540">
    <property type="entry name" value="P-loop containing nucleoside triphosphate hydrolases"/>
    <property type="match status" value="1"/>
</dbReference>
<sequence length="652" mass="74417">MPTKGTLLGFVTVSKKENSDGSAGSKKTAENIIKDRNAELKRKIERDKMEDRARNVGRIDHPFFKLQKISHNGNGTLDGTTSPVLPKIWDTIECPQFPLPVNVTQHPVERSKPILQTPNPPVGSRTADVVRPLQLSLSDSFFDWVDDCTEREAEGTLWTNRYRPHHPELLLRGQDGGKYICRWLAAWKGNRTNDVPPAILLIGSHAAAKTATIEACCEAYHCDIIEVNGSDHRTSRHLQQIEEATRSQSVLSHDRASQSEGEDKSQQTRASEERTTVILFEDVDTCSRDEKSFVQSMCDLIKRTRVPIICTADHYNVDVSKLVTECNREEVDKLREIHTNDLSQSQLSDFLSSLYIRRGYLPQPTHTSTTIECAAAKREICRLSSTLGDDARSLLNTAQFWLQHRYHPQFVVDPMSVIYGLYEGEEYDVWGKIRDGDERLEDTLSFFQLDVAFTNYLKIKSEKFEESYKGPPNQMNREVRHRVSAELRDLSAHAELLSLVDVLEPTNDPSGDCHTMTHPSPFDSWNESDSRLQRQMCTHLSLSSMRQTIVPNGSVAHRCIYTSSEDMSEKNTDGRVRKRGRRERAGTVVPPHCGLLPEVALDYHSAILWIMDGEEEKKKNKRRSGTFRHYLKSKMEEEVMDELYFDLKLNRQ</sequence>
<evidence type="ECO:0000313" key="3">
    <source>
        <dbReference type="EMBL" id="PRP77251.1"/>
    </source>
</evidence>
<gene>
    <name evidence="3" type="ORF">PROFUN_13634</name>
</gene>